<dbReference type="SUPFAM" id="SSF88723">
    <property type="entry name" value="PIN domain-like"/>
    <property type="match status" value="1"/>
</dbReference>
<reference evidence="2 3" key="1">
    <citation type="submission" date="2020-12" db="EMBL/GenBank/DDBJ databases">
        <title>Bacterial novel species Pedobacter sp. SD-b isolated from soil.</title>
        <authorList>
            <person name="Jung H.-Y."/>
        </authorList>
    </citation>
    <scope>NUCLEOTIDE SEQUENCE [LARGE SCALE GENOMIC DNA]</scope>
    <source>
        <strain evidence="2 3">SD-b</strain>
    </source>
</reference>
<dbReference type="Gene3D" id="3.40.50.1010">
    <property type="entry name" value="5'-nuclease"/>
    <property type="match status" value="1"/>
</dbReference>
<evidence type="ECO:0000313" key="2">
    <source>
        <dbReference type="EMBL" id="MBK0381856.1"/>
    </source>
</evidence>
<evidence type="ECO:0000259" key="1">
    <source>
        <dbReference type="Pfam" id="PF13470"/>
    </source>
</evidence>
<keyword evidence="3" id="KW-1185">Reference proteome</keyword>
<dbReference type="RefSeq" id="WP_200584641.1">
    <property type="nucleotide sequence ID" value="NZ_JAEHFY010000003.1"/>
</dbReference>
<evidence type="ECO:0000313" key="3">
    <source>
        <dbReference type="Proteomes" id="UP000660024"/>
    </source>
</evidence>
<gene>
    <name evidence="2" type="ORF">I5M32_02695</name>
</gene>
<accession>A0ABS1BG62</accession>
<dbReference type="EMBL" id="JAEHFY010000003">
    <property type="protein sequence ID" value="MBK0381856.1"/>
    <property type="molecule type" value="Genomic_DNA"/>
</dbReference>
<dbReference type="Proteomes" id="UP000660024">
    <property type="component" value="Unassembled WGS sequence"/>
</dbReference>
<proteinExistence type="predicted"/>
<dbReference type="Pfam" id="PF13470">
    <property type="entry name" value="PIN_3"/>
    <property type="match status" value="1"/>
</dbReference>
<organism evidence="2 3">
    <name type="scientific">Pedobacter segetis</name>
    <dbReference type="NCBI Taxonomy" id="2793069"/>
    <lineage>
        <taxon>Bacteria</taxon>
        <taxon>Pseudomonadati</taxon>
        <taxon>Bacteroidota</taxon>
        <taxon>Sphingobacteriia</taxon>
        <taxon>Sphingobacteriales</taxon>
        <taxon>Sphingobacteriaceae</taxon>
        <taxon>Pedobacter</taxon>
    </lineage>
</organism>
<name>A0ABS1BG62_9SPHI</name>
<protein>
    <submittedName>
        <fullName evidence="2">PIN domain-containing protein</fullName>
    </submittedName>
</protein>
<feature type="domain" description="PIN" evidence="1">
    <location>
        <begin position="2"/>
        <end position="117"/>
    </location>
</feature>
<sequence length="140" mass="16146">MRIFLDANVLVAVLNKEYPVFTYASRILSLADKPNFTLYTSPVCLAIAFYFAEKKTSSKVAKEKIRILLEHIQIAENLRSAILKTIDNKKAEDFEDGIEYYAALENDCDCIVTENIKDFYFSEIEVLDCKGYADKYFINR</sequence>
<dbReference type="InterPro" id="IPR029060">
    <property type="entry name" value="PIN-like_dom_sf"/>
</dbReference>
<dbReference type="InterPro" id="IPR002716">
    <property type="entry name" value="PIN_dom"/>
</dbReference>
<dbReference type="CDD" id="cd09854">
    <property type="entry name" value="PIN_VapC-like"/>
    <property type="match status" value="1"/>
</dbReference>
<comment type="caution">
    <text evidence="2">The sequence shown here is derived from an EMBL/GenBank/DDBJ whole genome shotgun (WGS) entry which is preliminary data.</text>
</comment>